<keyword evidence="8" id="KW-1185">Reference proteome</keyword>
<evidence type="ECO:0000256" key="5">
    <source>
        <dbReference type="PROSITE-ProRule" id="PRU00042"/>
    </source>
</evidence>
<evidence type="ECO:0000256" key="1">
    <source>
        <dbReference type="ARBA" id="ARBA00022723"/>
    </source>
</evidence>
<proteinExistence type="predicted"/>
<evidence type="ECO:0000256" key="2">
    <source>
        <dbReference type="ARBA" id="ARBA00022737"/>
    </source>
</evidence>
<keyword evidence="3 5" id="KW-0863">Zinc-finger</keyword>
<keyword evidence="2" id="KW-0677">Repeat</keyword>
<dbReference type="SMART" id="SM00355">
    <property type="entry name" value="ZnF_C2H2"/>
    <property type="match status" value="7"/>
</dbReference>
<feature type="domain" description="C2H2-type" evidence="6">
    <location>
        <begin position="114"/>
        <end position="137"/>
    </location>
</feature>
<evidence type="ECO:0000313" key="7">
    <source>
        <dbReference type="EnsemblMetazoa" id="XP_050511591.1"/>
    </source>
</evidence>
<feature type="domain" description="C2H2-type" evidence="6">
    <location>
        <begin position="63"/>
        <end position="86"/>
    </location>
</feature>
<dbReference type="PROSITE" id="PS50157">
    <property type="entry name" value="ZINC_FINGER_C2H2_2"/>
    <property type="match status" value="3"/>
</dbReference>
<dbReference type="GeneID" id="126887802"/>
<organism evidence="7 8">
    <name type="scientific">Diabrotica virgifera virgifera</name>
    <name type="common">western corn rootworm</name>
    <dbReference type="NCBI Taxonomy" id="50390"/>
    <lineage>
        <taxon>Eukaryota</taxon>
        <taxon>Metazoa</taxon>
        <taxon>Ecdysozoa</taxon>
        <taxon>Arthropoda</taxon>
        <taxon>Hexapoda</taxon>
        <taxon>Insecta</taxon>
        <taxon>Pterygota</taxon>
        <taxon>Neoptera</taxon>
        <taxon>Endopterygota</taxon>
        <taxon>Coleoptera</taxon>
        <taxon>Polyphaga</taxon>
        <taxon>Cucujiformia</taxon>
        <taxon>Chrysomeloidea</taxon>
        <taxon>Chrysomelidae</taxon>
        <taxon>Galerucinae</taxon>
        <taxon>Diabroticina</taxon>
        <taxon>Diabroticites</taxon>
        <taxon>Diabrotica</taxon>
    </lineage>
</organism>
<dbReference type="PANTHER" id="PTHR24379:SF121">
    <property type="entry name" value="C2H2-TYPE DOMAIN-CONTAINING PROTEIN"/>
    <property type="match status" value="1"/>
</dbReference>
<evidence type="ECO:0000256" key="3">
    <source>
        <dbReference type="ARBA" id="ARBA00022771"/>
    </source>
</evidence>
<protein>
    <recommendedName>
        <fullName evidence="6">C2H2-type domain-containing protein</fullName>
    </recommendedName>
</protein>
<dbReference type="EnsemblMetazoa" id="XM_050655634.1">
    <property type="protein sequence ID" value="XP_050511591.1"/>
    <property type="gene ID" value="LOC126887802"/>
</dbReference>
<keyword evidence="4" id="KW-0862">Zinc</keyword>
<sequence>MSNISDEIEYHIECDYCDKWFKSVAEIDLHDIDEHLTIKCPNCVKLFRKDSELQVHVEHIHCVKCHFCGKSFESFEEMKYHDREVHLTIDCPHCNKLYRSDEQLQKHIEYKHKFQCGLCDKSFLSIEKLDEHDIYVHLTIECPSCDELLFRKEDDLLNHIGCEHSDLRCKDCSKWFYSQELKDFHMRQMHQMSINL</sequence>
<dbReference type="RefSeq" id="XP_050511591.1">
    <property type="nucleotide sequence ID" value="XM_050655634.1"/>
</dbReference>
<name>A0ABM5KN17_DIAVI</name>
<evidence type="ECO:0000259" key="6">
    <source>
        <dbReference type="PROSITE" id="PS50157"/>
    </source>
</evidence>
<dbReference type="Proteomes" id="UP001652700">
    <property type="component" value="Unplaced"/>
</dbReference>
<dbReference type="Pfam" id="PF00096">
    <property type="entry name" value="zf-C2H2"/>
    <property type="match status" value="1"/>
</dbReference>
<feature type="domain" description="C2H2-type" evidence="6">
    <location>
        <begin position="38"/>
        <end position="61"/>
    </location>
</feature>
<reference evidence="7" key="1">
    <citation type="submission" date="2025-05" db="UniProtKB">
        <authorList>
            <consortium name="EnsemblMetazoa"/>
        </authorList>
    </citation>
    <scope>IDENTIFICATION</scope>
</reference>
<accession>A0ABM5KN17</accession>
<evidence type="ECO:0000313" key="8">
    <source>
        <dbReference type="Proteomes" id="UP001652700"/>
    </source>
</evidence>
<keyword evidence="1" id="KW-0479">Metal-binding</keyword>
<dbReference type="PROSITE" id="PS00028">
    <property type="entry name" value="ZINC_FINGER_C2H2_1"/>
    <property type="match status" value="4"/>
</dbReference>
<dbReference type="InterPro" id="IPR013087">
    <property type="entry name" value="Znf_C2H2_type"/>
</dbReference>
<dbReference type="Gene3D" id="3.30.160.60">
    <property type="entry name" value="Classic Zinc Finger"/>
    <property type="match status" value="2"/>
</dbReference>
<evidence type="ECO:0000256" key="4">
    <source>
        <dbReference type="ARBA" id="ARBA00022833"/>
    </source>
</evidence>
<dbReference type="PANTHER" id="PTHR24379">
    <property type="entry name" value="KRAB AND ZINC FINGER DOMAIN-CONTAINING"/>
    <property type="match status" value="1"/>
</dbReference>